<gene>
    <name evidence="1" type="ORF">DESME_02700</name>
</gene>
<keyword evidence="2" id="KW-1185">Reference proteome</keyword>
<protein>
    <submittedName>
        <fullName evidence="1">Uncharacterized protein</fullName>
    </submittedName>
</protein>
<dbReference type="EMBL" id="CP007032">
    <property type="protein sequence ID" value="AHF08434.1"/>
    <property type="molecule type" value="Genomic_DNA"/>
</dbReference>
<proteinExistence type="predicted"/>
<organism evidence="1 2">
    <name type="scientific">Desulfitobacterium metallireducens DSM 15288</name>
    <dbReference type="NCBI Taxonomy" id="871968"/>
    <lineage>
        <taxon>Bacteria</taxon>
        <taxon>Bacillati</taxon>
        <taxon>Bacillota</taxon>
        <taxon>Clostridia</taxon>
        <taxon>Eubacteriales</taxon>
        <taxon>Desulfitobacteriaceae</taxon>
        <taxon>Desulfitobacterium</taxon>
    </lineage>
</organism>
<name>W0EGV2_9FIRM</name>
<sequence>MERGISSLEIPRSIYIANFKMFSLFAIQTRKSASEARFLASLAYFMLRVEFNYNIKLLLNFI</sequence>
<accession>W0EGV2</accession>
<dbReference type="KEGG" id="dmt:DESME_02700"/>
<evidence type="ECO:0000313" key="2">
    <source>
        <dbReference type="Proteomes" id="UP000010847"/>
    </source>
</evidence>
<dbReference type="Proteomes" id="UP000010847">
    <property type="component" value="Chromosome"/>
</dbReference>
<dbReference type="AlphaFoldDB" id="W0EGV2"/>
<reference evidence="1 2" key="1">
    <citation type="submission" date="2013-12" db="EMBL/GenBank/DDBJ databases">
        <authorList>
            <consortium name="DOE Joint Genome Institute"/>
            <person name="Smidt H."/>
            <person name="Huntemann M."/>
            <person name="Han J."/>
            <person name="Chen A."/>
            <person name="Kyrpides N."/>
            <person name="Mavromatis K."/>
            <person name="Markowitz V."/>
            <person name="Palaniappan K."/>
            <person name="Ivanova N."/>
            <person name="Schaumberg A."/>
            <person name="Pati A."/>
            <person name="Liolios K."/>
            <person name="Nordberg H.P."/>
            <person name="Cantor M.N."/>
            <person name="Hua S.X."/>
            <person name="Woyke T."/>
        </authorList>
    </citation>
    <scope>NUCLEOTIDE SEQUENCE [LARGE SCALE GENOMIC DNA]</scope>
    <source>
        <strain evidence="2">DSM 15288</strain>
    </source>
</reference>
<evidence type="ECO:0000313" key="1">
    <source>
        <dbReference type="EMBL" id="AHF08434.1"/>
    </source>
</evidence>
<dbReference type="STRING" id="871968.DESME_02700"/>
<dbReference type="HOGENOM" id="CLU_2896753_0_0_9"/>